<protein>
    <submittedName>
        <fullName evidence="2">Uncharacterized protein</fullName>
    </submittedName>
</protein>
<reference evidence="2 3" key="1">
    <citation type="journal article" date="2020" name="Genomics">
        <title>Complete, high-quality genomes from long-read metagenomic sequencing of two wolf lichen thalli reveals enigmatic genome architecture.</title>
        <authorList>
            <person name="McKenzie S.K."/>
            <person name="Walston R.F."/>
            <person name="Allen J.L."/>
        </authorList>
    </citation>
    <scope>NUCLEOTIDE SEQUENCE [LARGE SCALE GENOMIC DNA]</scope>
    <source>
        <strain evidence="2">WasteWater2</strain>
    </source>
</reference>
<organism evidence="2 3">
    <name type="scientific">Letharia columbiana</name>
    <dbReference type="NCBI Taxonomy" id="112416"/>
    <lineage>
        <taxon>Eukaryota</taxon>
        <taxon>Fungi</taxon>
        <taxon>Dikarya</taxon>
        <taxon>Ascomycota</taxon>
        <taxon>Pezizomycotina</taxon>
        <taxon>Lecanoromycetes</taxon>
        <taxon>OSLEUM clade</taxon>
        <taxon>Lecanoromycetidae</taxon>
        <taxon>Lecanorales</taxon>
        <taxon>Lecanorineae</taxon>
        <taxon>Parmeliaceae</taxon>
        <taxon>Letharia</taxon>
    </lineage>
</organism>
<feature type="compositionally biased region" description="Basic and acidic residues" evidence="1">
    <location>
        <begin position="1"/>
        <end position="10"/>
    </location>
</feature>
<proteinExistence type="predicted"/>
<feature type="compositionally biased region" description="Polar residues" evidence="1">
    <location>
        <begin position="40"/>
        <end position="51"/>
    </location>
</feature>
<sequence>MDKVRSFSPKDRRKGNKRAGAGVPNGRQAGFLEVRHDKLQNGTDTIHTDGNGSMDHAGQQASREPSEQVTNGKYAPDATDETSTAHLVEGVTTNTFDQQ</sequence>
<dbReference type="EMBL" id="JACCJC010000003">
    <property type="protein sequence ID" value="KAF6240635.1"/>
    <property type="molecule type" value="Genomic_DNA"/>
</dbReference>
<dbReference type="Proteomes" id="UP000578531">
    <property type="component" value="Unassembled WGS sequence"/>
</dbReference>
<gene>
    <name evidence="2" type="ORF">HO173_001307</name>
</gene>
<dbReference type="GeneID" id="59282981"/>
<feature type="compositionally biased region" description="Polar residues" evidence="1">
    <location>
        <begin position="81"/>
        <end position="99"/>
    </location>
</feature>
<feature type="compositionally biased region" description="Polar residues" evidence="1">
    <location>
        <begin position="59"/>
        <end position="71"/>
    </location>
</feature>
<evidence type="ECO:0000313" key="2">
    <source>
        <dbReference type="EMBL" id="KAF6240635.1"/>
    </source>
</evidence>
<feature type="region of interest" description="Disordered" evidence="1">
    <location>
        <begin position="1"/>
        <end position="99"/>
    </location>
</feature>
<evidence type="ECO:0000313" key="3">
    <source>
        <dbReference type="Proteomes" id="UP000578531"/>
    </source>
</evidence>
<keyword evidence="3" id="KW-1185">Reference proteome</keyword>
<name>A0A8H6G594_9LECA</name>
<comment type="caution">
    <text evidence="2">The sequence shown here is derived from an EMBL/GenBank/DDBJ whole genome shotgun (WGS) entry which is preliminary data.</text>
</comment>
<evidence type="ECO:0000256" key="1">
    <source>
        <dbReference type="SAM" id="MobiDB-lite"/>
    </source>
</evidence>
<dbReference type="RefSeq" id="XP_037169894.1">
    <property type="nucleotide sequence ID" value="XM_037303247.1"/>
</dbReference>
<dbReference type="AlphaFoldDB" id="A0A8H6G594"/>
<accession>A0A8H6G594</accession>